<evidence type="ECO:0000256" key="1">
    <source>
        <dbReference type="SAM" id="SignalP"/>
    </source>
</evidence>
<organism evidence="2 3">
    <name type="scientific">Algibacter aquimarinus</name>
    <dbReference type="NCBI Taxonomy" id="1136748"/>
    <lineage>
        <taxon>Bacteria</taxon>
        <taxon>Pseudomonadati</taxon>
        <taxon>Bacteroidota</taxon>
        <taxon>Flavobacteriia</taxon>
        <taxon>Flavobacteriales</taxon>
        <taxon>Flavobacteriaceae</taxon>
        <taxon>Algibacter</taxon>
    </lineage>
</organism>
<keyword evidence="1" id="KW-0732">Signal</keyword>
<evidence type="ECO:0008006" key="4">
    <source>
        <dbReference type="Google" id="ProtNLM"/>
    </source>
</evidence>
<gene>
    <name evidence="2" type="ORF">GCM10023315_16360</name>
</gene>
<reference evidence="3" key="1">
    <citation type="journal article" date="2019" name="Int. J. Syst. Evol. Microbiol.">
        <title>The Global Catalogue of Microorganisms (GCM) 10K type strain sequencing project: providing services to taxonomists for standard genome sequencing and annotation.</title>
        <authorList>
            <consortium name="The Broad Institute Genomics Platform"/>
            <consortium name="The Broad Institute Genome Sequencing Center for Infectious Disease"/>
            <person name="Wu L."/>
            <person name="Ma J."/>
        </authorList>
    </citation>
    <scope>NUCLEOTIDE SEQUENCE [LARGE SCALE GENOMIC DNA]</scope>
    <source>
        <strain evidence="3">JCM 18287</strain>
    </source>
</reference>
<feature type="signal peptide" evidence="1">
    <location>
        <begin position="1"/>
        <end position="20"/>
    </location>
</feature>
<protein>
    <recommendedName>
        <fullName evidence="4">GLPGLI family protein</fullName>
    </recommendedName>
</protein>
<proteinExistence type="predicted"/>
<evidence type="ECO:0000313" key="2">
    <source>
        <dbReference type="EMBL" id="GAA4967642.1"/>
    </source>
</evidence>
<feature type="chain" id="PRO_5046302910" description="GLPGLI family protein" evidence="1">
    <location>
        <begin position="21"/>
        <end position="78"/>
    </location>
</feature>
<dbReference type="EMBL" id="BAABJK010000004">
    <property type="protein sequence ID" value="GAA4967642.1"/>
    <property type="molecule type" value="Genomic_DNA"/>
</dbReference>
<sequence length="78" mass="9220">MKSITYIILLLILVHQTTNAQSPTSDNDFNIYKTELYDQYLNLVENQTYKIRRYITDFKIKTKLKLGSGFTTDFFSQL</sequence>
<keyword evidence="3" id="KW-1185">Reference proteome</keyword>
<name>A0ABP9HCR9_9FLAO</name>
<evidence type="ECO:0000313" key="3">
    <source>
        <dbReference type="Proteomes" id="UP001501692"/>
    </source>
</evidence>
<dbReference type="Proteomes" id="UP001501692">
    <property type="component" value="Unassembled WGS sequence"/>
</dbReference>
<accession>A0ABP9HCR9</accession>
<comment type="caution">
    <text evidence="2">The sequence shown here is derived from an EMBL/GenBank/DDBJ whole genome shotgun (WGS) entry which is preliminary data.</text>
</comment>